<dbReference type="InterPro" id="IPR036047">
    <property type="entry name" value="F-box-like_dom_sf"/>
</dbReference>
<dbReference type="Gene3D" id="1.20.1280.50">
    <property type="match status" value="1"/>
</dbReference>
<name>A0A5N6KA75_MONLA</name>
<keyword evidence="3" id="KW-1185">Reference proteome</keyword>
<dbReference type="AlphaFoldDB" id="A0A5N6KA75"/>
<organism evidence="2 3">
    <name type="scientific">Monilinia laxa</name>
    <name type="common">Brown rot fungus</name>
    <name type="synonym">Sclerotinia laxa</name>
    <dbReference type="NCBI Taxonomy" id="61186"/>
    <lineage>
        <taxon>Eukaryota</taxon>
        <taxon>Fungi</taxon>
        <taxon>Dikarya</taxon>
        <taxon>Ascomycota</taxon>
        <taxon>Pezizomycotina</taxon>
        <taxon>Leotiomycetes</taxon>
        <taxon>Helotiales</taxon>
        <taxon>Sclerotiniaceae</taxon>
        <taxon>Monilinia</taxon>
    </lineage>
</organism>
<feature type="domain" description="F-box" evidence="1">
    <location>
        <begin position="13"/>
        <end position="53"/>
    </location>
</feature>
<sequence length="431" mass="49522">MAETCAASRVFSIPELFNEILSYLPLSCLLVNVSLVCKSWAMALTSPGIERALYFRPAIHNGPTTWSSLLEEKFGVFFDFTYLSNGHVLCPGAFTALPWKRNHNAFKRADASWRDMLVFQPPCYSLEIERIKHERGGIQYKTTTIPCPDGLRMGMVWDIAQEWCLRRKHWLQMTGPEVEKTYQNPEVGYAERMIPKMILHWHITCPHRGSLASLGDDWASTGREEYDLFQLEKHHAKAANTVEEKALAAARKIESISFHNKPYIDVSDTVAYEHRLWTTYYIRVSGMLFIDGYDALPGPFYKSLRNQELDIDAGRSRSNLKSRLHLIDTILLGDIVLNVRRIDSEGFRETILHPDIEDPDKMELVFTSDEMDFEWTSSAEVDPERVPTLVIENKPRSEVKSYSKRFPPCTTPRSCISLVAIPEDYVIESFR</sequence>
<proteinExistence type="predicted"/>
<accession>A0A5N6KA75</accession>
<dbReference type="SUPFAM" id="SSF81383">
    <property type="entry name" value="F-box domain"/>
    <property type="match status" value="1"/>
</dbReference>
<dbReference type="SMART" id="SM00256">
    <property type="entry name" value="FBOX"/>
    <property type="match status" value="1"/>
</dbReference>
<reference evidence="2 3" key="1">
    <citation type="submission" date="2019-06" db="EMBL/GenBank/DDBJ databases">
        <title>Genome Sequence of the Brown Rot Fungal Pathogen Monilinia laxa.</title>
        <authorList>
            <person name="De Miccolis Angelini R.M."/>
            <person name="Landi L."/>
            <person name="Abate D."/>
            <person name="Pollastro S."/>
            <person name="Romanazzi G."/>
            <person name="Faretra F."/>
        </authorList>
    </citation>
    <scope>NUCLEOTIDE SEQUENCE [LARGE SCALE GENOMIC DNA]</scope>
    <source>
        <strain evidence="2 3">Mlax316</strain>
    </source>
</reference>
<dbReference type="InterPro" id="IPR001810">
    <property type="entry name" value="F-box_dom"/>
</dbReference>
<dbReference type="OrthoDB" id="3800738at2759"/>
<protein>
    <recommendedName>
        <fullName evidence="1">F-box domain-containing protein</fullName>
    </recommendedName>
</protein>
<dbReference type="EMBL" id="VIGI01000005">
    <property type="protein sequence ID" value="KAB8300063.1"/>
    <property type="molecule type" value="Genomic_DNA"/>
</dbReference>
<comment type="caution">
    <text evidence="2">The sequence shown here is derived from an EMBL/GenBank/DDBJ whole genome shotgun (WGS) entry which is preliminary data.</text>
</comment>
<dbReference type="Pfam" id="PF00646">
    <property type="entry name" value="F-box"/>
    <property type="match status" value="1"/>
</dbReference>
<evidence type="ECO:0000313" key="3">
    <source>
        <dbReference type="Proteomes" id="UP000326757"/>
    </source>
</evidence>
<dbReference type="Proteomes" id="UP000326757">
    <property type="component" value="Unassembled WGS sequence"/>
</dbReference>
<evidence type="ECO:0000259" key="1">
    <source>
        <dbReference type="SMART" id="SM00256"/>
    </source>
</evidence>
<evidence type="ECO:0000313" key="2">
    <source>
        <dbReference type="EMBL" id="KAB8300063.1"/>
    </source>
</evidence>
<gene>
    <name evidence="2" type="ORF">EYC80_000298</name>
</gene>